<proteinExistence type="predicted"/>
<feature type="region of interest" description="Disordered" evidence="1">
    <location>
        <begin position="1"/>
        <end position="81"/>
    </location>
</feature>
<name>A0A6A5GJF1_CAERE</name>
<dbReference type="RefSeq" id="XP_003105207.2">
    <property type="nucleotide sequence ID" value="XM_003105159.2"/>
</dbReference>
<evidence type="ECO:0000313" key="3">
    <source>
        <dbReference type="Proteomes" id="UP000483820"/>
    </source>
</evidence>
<accession>A0A6A5GJF1</accession>
<protein>
    <submittedName>
        <fullName evidence="2">Uncharacterized protein</fullName>
    </submittedName>
</protein>
<reference evidence="2 3" key="1">
    <citation type="submission" date="2019-12" db="EMBL/GenBank/DDBJ databases">
        <title>Chromosome-level assembly of the Caenorhabditis remanei genome.</title>
        <authorList>
            <person name="Teterina A.A."/>
            <person name="Willis J.H."/>
            <person name="Phillips P.C."/>
        </authorList>
    </citation>
    <scope>NUCLEOTIDE SEQUENCE [LARGE SCALE GENOMIC DNA]</scope>
    <source>
        <strain evidence="2 3">PX506</strain>
        <tissue evidence="2">Whole organism</tissue>
    </source>
</reference>
<evidence type="ECO:0000256" key="1">
    <source>
        <dbReference type="SAM" id="MobiDB-lite"/>
    </source>
</evidence>
<sequence>MSSTASDSSFENLSDLTFTDEDDGAESEGVKDSKSESNDVKESEEIEAPKIMESEDTDVKDSEAQIGDSEPSLINEQGRPPRRSLLGYFYPSRCQSLRPRINRHVNIKEYIQMTKNNAPPTTGRIPRSRFDFEARTWNLRLSELDTLQDRCECLLDELQPMIGYAEIDKSARLDYDEPESSWLPASAKFLMVYMLVLFAIYVFNGVDKVELPTRSVYEGPIFPNFALIDSLIEQPEDPSSYPSSDVFSLAEAMQKFEKLKFEEQLQVKGWTPIPSKFHGLREYMEAIGKNGTSTEVFMQHSKPKFEVAPGRDIILMEYELEGFKVSDIRYLGANFQVMCGEGAQLIMWQVFHVDRKRFDVKRVYFLKNKSLLALL</sequence>
<gene>
    <name evidence="2" type="ORF">GCK72_021959</name>
</gene>
<feature type="compositionally biased region" description="Basic and acidic residues" evidence="1">
    <location>
        <begin position="28"/>
        <end position="63"/>
    </location>
</feature>
<dbReference type="Proteomes" id="UP000483820">
    <property type="component" value="Chromosome V"/>
</dbReference>
<comment type="caution">
    <text evidence="2">The sequence shown here is derived from an EMBL/GenBank/DDBJ whole genome shotgun (WGS) entry which is preliminary data.</text>
</comment>
<organism evidence="2 3">
    <name type="scientific">Caenorhabditis remanei</name>
    <name type="common">Caenorhabditis vulgaris</name>
    <dbReference type="NCBI Taxonomy" id="31234"/>
    <lineage>
        <taxon>Eukaryota</taxon>
        <taxon>Metazoa</taxon>
        <taxon>Ecdysozoa</taxon>
        <taxon>Nematoda</taxon>
        <taxon>Chromadorea</taxon>
        <taxon>Rhabditida</taxon>
        <taxon>Rhabditina</taxon>
        <taxon>Rhabditomorpha</taxon>
        <taxon>Rhabditoidea</taxon>
        <taxon>Rhabditidae</taxon>
        <taxon>Peloderinae</taxon>
        <taxon>Caenorhabditis</taxon>
    </lineage>
</organism>
<dbReference type="EMBL" id="WUAV01000005">
    <property type="protein sequence ID" value="KAF1755390.1"/>
    <property type="molecule type" value="Genomic_DNA"/>
</dbReference>
<dbReference type="AlphaFoldDB" id="A0A6A5GJF1"/>
<feature type="compositionally biased region" description="Polar residues" evidence="1">
    <location>
        <begin position="1"/>
        <end position="17"/>
    </location>
</feature>
<dbReference type="KEGG" id="crq:GCK72_021959"/>
<evidence type="ECO:0000313" key="2">
    <source>
        <dbReference type="EMBL" id="KAF1755390.1"/>
    </source>
</evidence>
<dbReference type="CTD" id="9816251"/>
<dbReference type="GeneID" id="9816251"/>